<dbReference type="EMBL" id="AAVO02000022">
    <property type="protein sequence ID" value="EDM85884.1"/>
    <property type="molecule type" value="Genomic_DNA"/>
</dbReference>
<name>A5ZX03_9FIRM</name>
<organism evidence="1 2">
    <name type="scientific">Blautia obeum ATCC 29174</name>
    <dbReference type="NCBI Taxonomy" id="411459"/>
    <lineage>
        <taxon>Bacteria</taxon>
        <taxon>Bacillati</taxon>
        <taxon>Bacillota</taxon>
        <taxon>Clostridia</taxon>
        <taxon>Lachnospirales</taxon>
        <taxon>Lachnospiraceae</taxon>
        <taxon>Blautia</taxon>
    </lineage>
</organism>
<reference evidence="1 2" key="1">
    <citation type="submission" date="2007-03" db="EMBL/GenBank/DDBJ databases">
        <authorList>
            <person name="Fulton L."/>
            <person name="Clifton S."/>
            <person name="Fulton B."/>
            <person name="Xu J."/>
            <person name="Minx P."/>
            <person name="Pepin K.H."/>
            <person name="Johnson M."/>
            <person name="Thiruvilangam P."/>
            <person name="Bhonagiri V."/>
            <person name="Nash W.E."/>
            <person name="Mardis E.R."/>
            <person name="Wilson R.K."/>
        </authorList>
    </citation>
    <scope>NUCLEOTIDE SEQUENCE [LARGE SCALE GENOMIC DNA]</scope>
    <source>
        <strain evidence="1 2">ATCC 29174</strain>
    </source>
</reference>
<evidence type="ECO:0000313" key="1">
    <source>
        <dbReference type="EMBL" id="EDM85884.1"/>
    </source>
</evidence>
<comment type="caution">
    <text evidence="1">The sequence shown here is derived from an EMBL/GenBank/DDBJ whole genome shotgun (WGS) entry which is preliminary data.</text>
</comment>
<dbReference type="AlphaFoldDB" id="A5ZX03"/>
<dbReference type="HOGENOM" id="CLU_3132906_0_0_9"/>
<sequence>MKPEAFLKKQNYYRAGRCRNASDSGYNKKETVKKMIGRAKFLIQILYLY</sequence>
<proteinExistence type="predicted"/>
<accession>A5ZX03</accession>
<dbReference type="Proteomes" id="UP000006002">
    <property type="component" value="Unassembled WGS sequence"/>
</dbReference>
<gene>
    <name evidence="1" type="ORF">RUMOBE_03548</name>
</gene>
<evidence type="ECO:0000313" key="2">
    <source>
        <dbReference type="Proteomes" id="UP000006002"/>
    </source>
</evidence>
<reference evidence="1 2" key="2">
    <citation type="submission" date="2007-04" db="EMBL/GenBank/DDBJ databases">
        <title>Draft genome sequence of Ruminococcus obeum (ATCC 29174).</title>
        <authorList>
            <person name="Sudarsanam P."/>
            <person name="Ley R."/>
            <person name="Guruge J."/>
            <person name="Turnbaugh P.J."/>
            <person name="Mahowald M."/>
            <person name="Liep D."/>
            <person name="Gordon J."/>
        </authorList>
    </citation>
    <scope>NUCLEOTIDE SEQUENCE [LARGE SCALE GENOMIC DNA]</scope>
    <source>
        <strain evidence="1 2">ATCC 29174</strain>
    </source>
</reference>
<protein>
    <submittedName>
        <fullName evidence="1">Uncharacterized protein</fullName>
    </submittedName>
</protein>